<dbReference type="PIRSF" id="PIRSF009467">
    <property type="entry name" value="Ureas_acces_UreF"/>
    <property type="match status" value="1"/>
</dbReference>
<dbReference type="Gene3D" id="1.10.4190.10">
    <property type="entry name" value="Urease accessory protein UreF"/>
    <property type="match status" value="1"/>
</dbReference>
<name>A0ABM6JW86_SPOUR</name>
<reference evidence="4 5" key="1">
    <citation type="submission" date="2016-04" db="EMBL/GenBank/DDBJ databases">
        <title>Comparative Genomics and Epigenetics of Sporosarcina ureae.</title>
        <authorList>
            <person name="Oliver A.S."/>
            <person name="Cooper K.K."/>
        </authorList>
    </citation>
    <scope>NUCLEOTIDE SEQUENCE [LARGE SCALE GENOMIC DNA]</scope>
    <source>
        <strain evidence="4 5">S204</strain>
    </source>
</reference>
<evidence type="ECO:0000256" key="2">
    <source>
        <dbReference type="ARBA" id="ARBA00023186"/>
    </source>
</evidence>
<dbReference type="InterPro" id="IPR002639">
    <property type="entry name" value="UreF"/>
</dbReference>
<protein>
    <recommendedName>
        <fullName evidence="3">Urease accessory protein UreF</fullName>
    </recommendedName>
</protein>
<sequence>MTNNALSLLQLCDSSFPIGSFSQSFGLETYIQNDKVTDANTFSEWLNVYLHEQLAYADGLAVRLVYDALDVDDLNKIWELDRILTVQNLARESRDGTQRMGDRMLDIAESIYKIPVLSIYAQKIRDKQAFGHPAIVFTMIGHHLQVEKTTTILYYLYSTVVSLVQNAVRAIPLGQTAGQKIIYTFQQQLQQTTDKIMELDQEEFGVVSPGLELSQMQHERVGIRIFSS</sequence>
<gene>
    <name evidence="3" type="primary">ureF</name>
    <name evidence="4" type="ORF">SporoS204_10520</name>
</gene>
<keyword evidence="3" id="KW-0963">Cytoplasm</keyword>
<accession>A0ABM6JW86</accession>
<comment type="similarity">
    <text evidence="3">Belongs to the UreF family.</text>
</comment>
<keyword evidence="5" id="KW-1185">Reference proteome</keyword>
<proteinExistence type="inferred from homology"/>
<organism evidence="4 5">
    <name type="scientific">Sporosarcina ureae</name>
    <dbReference type="NCBI Taxonomy" id="1571"/>
    <lineage>
        <taxon>Bacteria</taxon>
        <taxon>Bacillati</taxon>
        <taxon>Bacillota</taxon>
        <taxon>Bacilli</taxon>
        <taxon>Bacillales</taxon>
        <taxon>Caryophanaceae</taxon>
        <taxon>Sporosarcina</taxon>
    </lineage>
</organism>
<dbReference type="EMBL" id="CP015108">
    <property type="protein sequence ID" value="ARF14544.1"/>
    <property type="molecule type" value="Genomic_DNA"/>
</dbReference>
<dbReference type="PANTHER" id="PTHR33620:SF1">
    <property type="entry name" value="UREASE ACCESSORY PROTEIN F"/>
    <property type="match status" value="1"/>
</dbReference>
<comment type="function">
    <text evidence="3">Required for maturation of urease via the functional incorporation of the urease nickel metallocenter.</text>
</comment>
<comment type="subcellular location">
    <subcellularLocation>
        <location evidence="3">Cytoplasm</location>
    </subcellularLocation>
</comment>
<keyword evidence="2 3" id="KW-0143">Chaperone</keyword>
<evidence type="ECO:0000313" key="4">
    <source>
        <dbReference type="EMBL" id="ARF14544.1"/>
    </source>
</evidence>
<dbReference type="Proteomes" id="UP000192486">
    <property type="component" value="Chromosome"/>
</dbReference>
<evidence type="ECO:0000256" key="1">
    <source>
        <dbReference type="ARBA" id="ARBA00022988"/>
    </source>
</evidence>
<dbReference type="InterPro" id="IPR038277">
    <property type="entry name" value="UreF_sf"/>
</dbReference>
<evidence type="ECO:0000313" key="5">
    <source>
        <dbReference type="Proteomes" id="UP000192486"/>
    </source>
</evidence>
<dbReference type="Pfam" id="PF01730">
    <property type="entry name" value="UreF"/>
    <property type="match status" value="1"/>
</dbReference>
<evidence type="ECO:0000256" key="3">
    <source>
        <dbReference type="HAMAP-Rule" id="MF_01385"/>
    </source>
</evidence>
<dbReference type="HAMAP" id="MF_01385">
    <property type="entry name" value="UreF"/>
    <property type="match status" value="1"/>
</dbReference>
<keyword evidence="1 3" id="KW-0996">Nickel insertion</keyword>
<dbReference type="RefSeq" id="WP_029053243.1">
    <property type="nucleotide sequence ID" value="NZ_CP015108.1"/>
</dbReference>
<comment type="subunit">
    <text evidence="3">UreD, UreF and UreG form a complex that acts as a GTP-hydrolysis-dependent molecular chaperone, activating the urease apoprotein by helping to assemble the nickel containing metallocenter of UreC. The UreE protein probably delivers the nickel.</text>
</comment>
<dbReference type="PANTHER" id="PTHR33620">
    <property type="entry name" value="UREASE ACCESSORY PROTEIN F"/>
    <property type="match status" value="1"/>
</dbReference>